<dbReference type="EMBL" id="JARGEI010000007">
    <property type="protein sequence ID" value="KAJ8728500.1"/>
    <property type="molecule type" value="Genomic_DNA"/>
</dbReference>
<accession>A0AAD7YU95</accession>
<dbReference type="AlphaFoldDB" id="A0AAD7YU95"/>
<dbReference type="Pfam" id="PF05699">
    <property type="entry name" value="Dimer_Tnp_hAT"/>
    <property type="match status" value="1"/>
</dbReference>
<organism evidence="2 3">
    <name type="scientific">Mythimna separata</name>
    <name type="common">Oriental armyworm</name>
    <name type="synonym">Pseudaletia separata</name>
    <dbReference type="NCBI Taxonomy" id="271217"/>
    <lineage>
        <taxon>Eukaryota</taxon>
        <taxon>Metazoa</taxon>
        <taxon>Ecdysozoa</taxon>
        <taxon>Arthropoda</taxon>
        <taxon>Hexapoda</taxon>
        <taxon>Insecta</taxon>
        <taxon>Pterygota</taxon>
        <taxon>Neoptera</taxon>
        <taxon>Endopterygota</taxon>
        <taxon>Lepidoptera</taxon>
        <taxon>Glossata</taxon>
        <taxon>Ditrysia</taxon>
        <taxon>Noctuoidea</taxon>
        <taxon>Noctuidae</taxon>
        <taxon>Noctuinae</taxon>
        <taxon>Hadenini</taxon>
        <taxon>Mythimna</taxon>
    </lineage>
</organism>
<dbReference type="Proteomes" id="UP001231518">
    <property type="component" value="Chromosome 19"/>
</dbReference>
<dbReference type="InterPro" id="IPR008906">
    <property type="entry name" value="HATC_C_dom"/>
</dbReference>
<feature type="domain" description="HAT C-terminal dimerisation" evidence="1">
    <location>
        <begin position="34"/>
        <end position="91"/>
    </location>
</feature>
<keyword evidence="3" id="KW-1185">Reference proteome</keyword>
<dbReference type="GO" id="GO:0046983">
    <property type="term" value="F:protein dimerization activity"/>
    <property type="evidence" value="ECO:0007669"/>
    <property type="project" value="InterPro"/>
</dbReference>
<protein>
    <recommendedName>
        <fullName evidence="1">HAT C-terminal dimerisation domain-containing protein</fullName>
    </recommendedName>
</protein>
<comment type="caution">
    <text evidence="2">The sequence shown here is derived from an EMBL/GenBank/DDBJ whole genome shotgun (WGS) entry which is preliminary data.</text>
</comment>
<evidence type="ECO:0000259" key="1">
    <source>
        <dbReference type="Pfam" id="PF05699"/>
    </source>
</evidence>
<reference evidence="2" key="1">
    <citation type="submission" date="2023-03" db="EMBL/GenBank/DDBJ databases">
        <title>Chromosome-level genomes of two armyworms, Mythimna separata and Mythimna loreyi, provide insights into the biosynthesis and reception of sex pheromones.</title>
        <authorList>
            <person name="Zhao H."/>
        </authorList>
    </citation>
    <scope>NUCLEOTIDE SEQUENCE</scope>
    <source>
        <strain evidence="2">BeijingLab</strain>
        <tissue evidence="2">Pupa</tissue>
    </source>
</reference>
<evidence type="ECO:0000313" key="2">
    <source>
        <dbReference type="EMBL" id="KAJ8728500.1"/>
    </source>
</evidence>
<gene>
    <name evidence="2" type="ORF">PYW07_006196</name>
</gene>
<name>A0AAD7YU95_MYTSE</name>
<evidence type="ECO:0000313" key="3">
    <source>
        <dbReference type="Proteomes" id="UP001231518"/>
    </source>
</evidence>
<sequence length="115" mass="13256">MVQYKYFILQLDDAGQKNMPAEESYKLIIGNMAQSTFPNVMTALQIYRSLMITNATGERNFSKLKLIKNCLRSTMSQNRLNSLAIMAIENDVLEKITFQDILNDFVSKKVRRVNI</sequence>
<dbReference type="PANTHER" id="PTHR45749:SF21">
    <property type="entry name" value="DUF4371 DOMAIN-CONTAINING PROTEIN"/>
    <property type="match status" value="1"/>
</dbReference>
<proteinExistence type="predicted"/>
<dbReference type="PANTHER" id="PTHR45749">
    <property type="match status" value="1"/>
</dbReference>